<proteinExistence type="predicted"/>
<dbReference type="EMBL" id="MNCJ02000332">
    <property type="protein sequence ID" value="KAF5755072.1"/>
    <property type="molecule type" value="Genomic_DNA"/>
</dbReference>
<comment type="caution">
    <text evidence="1">The sequence shown here is derived from an EMBL/GenBank/DDBJ whole genome shotgun (WGS) entry which is preliminary data.</text>
</comment>
<evidence type="ECO:0008006" key="3">
    <source>
        <dbReference type="Google" id="ProtNLM"/>
    </source>
</evidence>
<reference evidence="1" key="2">
    <citation type="submission" date="2020-06" db="EMBL/GenBank/DDBJ databases">
        <title>Helianthus annuus Genome sequencing and assembly Release 2.</title>
        <authorList>
            <person name="Gouzy J."/>
            <person name="Langlade N."/>
            <person name="Munos S."/>
        </authorList>
    </citation>
    <scope>NUCLEOTIDE SEQUENCE</scope>
    <source>
        <tissue evidence="1">Leaves</tissue>
    </source>
</reference>
<dbReference type="Proteomes" id="UP000215914">
    <property type="component" value="Unassembled WGS sequence"/>
</dbReference>
<keyword evidence="2" id="KW-1185">Reference proteome</keyword>
<name>A0A9K3DJ94_HELAN</name>
<accession>A0A9K3DJ94</accession>
<dbReference type="Gramene" id="mRNA:HanXRQr2_Chr17g0798481">
    <property type="protein sequence ID" value="mRNA:HanXRQr2_Chr17g0798481"/>
    <property type="gene ID" value="HanXRQr2_Chr17g0798481"/>
</dbReference>
<organism evidence="1 2">
    <name type="scientific">Helianthus annuus</name>
    <name type="common">Common sunflower</name>
    <dbReference type="NCBI Taxonomy" id="4232"/>
    <lineage>
        <taxon>Eukaryota</taxon>
        <taxon>Viridiplantae</taxon>
        <taxon>Streptophyta</taxon>
        <taxon>Embryophyta</taxon>
        <taxon>Tracheophyta</taxon>
        <taxon>Spermatophyta</taxon>
        <taxon>Magnoliopsida</taxon>
        <taxon>eudicotyledons</taxon>
        <taxon>Gunneridae</taxon>
        <taxon>Pentapetalae</taxon>
        <taxon>asterids</taxon>
        <taxon>campanulids</taxon>
        <taxon>Asterales</taxon>
        <taxon>Asteraceae</taxon>
        <taxon>Asteroideae</taxon>
        <taxon>Heliantheae alliance</taxon>
        <taxon>Heliantheae</taxon>
        <taxon>Helianthus</taxon>
    </lineage>
</organism>
<protein>
    <recommendedName>
        <fullName evidence="3">FBD domain-containing protein</fullName>
    </recommendedName>
</protein>
<gene>
    <name evidence="1" type="ORF">HanXRQr2_Chr17g0798481</name>
</gene>
<evidence type="ECO:0000313" key="2">
    <source>
        <dbReference type="Proteomes" id="UP000215914"/>
    </source>
</evidence>
<dbReference type="AlphaFoldDB" id="A0A9K3DJ94"/>
<reference evidence="1" key="1">
    <citation type="journal article" date="2017" name="Nature">
        <title>The sunflower genome provides insights into oil metabolism, flowering and Asterid evolution.</title>
        <authorList>
            <person name="Badouin H."/>
            <person name="Gouzy J."/>
            <person name="Grassa C.J."/>
            <person name="Murat F."/>
            <person name="Staton S.E."/>
            <person name="Cottret L."/>
            <person name="Lelandais-Briere C."/>
            <person name="Owens G.L."/>
            <person name="Carrere S."/>
            <person name="Mayjonade B."/>
            <person name="Legrand L."/>
            <person name="Gill N."/>
            <person name="Kane N.C."/>
            <person name="Bowers J.E."/>
            <person name="Hubner S."/>
            <person name="Bellec A."/>
            <person name="Berard A."/>
            <person name="Berges H."/>
            <person name="Blanchet N."/>
            <person name="Boniface M.C."/>
            <person name="Brunel D."/>
            <person name="Catrice O."/>
            <person name="Chaidir N."/>
            <person name="Claudel C."/>
            <person name="Donnadieu C."/>
            <person name="Faraut T."/>
            <person name="Fievet G."/>
            <person name="Helmstetter N."/>
            <person name="King M."/>
            <person name="Knapp S.J."/>
            <person name="Lai Z."/>
            <person name="Le Paslier M.C."/>
            <person name="Lippi Y."/>
            <person name="Lorenzon L."/>
            <person name="Mandel J.R."/>
            <person name="Marage G."/>
            <person name="Marchand G."/>
            <person name="Marquand E."/>
            <person name="Bret-Mestries E."/>
            <person name="Morien E."/>
            <person name="Nambeesan S."/>
            <person name="Nguyen T."/>
            <person name="Pegot-Espagnet P."/>
            <person name="Pouilly N."/>
            <person name="Raftis F."/>
            <person name="Sallet E."/>
            <person name="Schiex T."/>
            <person name="Thomas J."/>
            <person name="Vandecasteele C."/>
            <person name="Vares D."/>
            <person name="Vear F."/>
            <person name="Vautrin S."/>
            <person name="Crespi M."/>
            <person name="Mangin B."/>
            <person name="Burke J.M."/>
            <person name="Salse J."/>
            <person name="Munos S."/>
            <person name="Vincourt P."/>
            <person name="Rieseberg L.H."/>
            <person name="Langlade N.B."/>
        </authorList>
    </citation>
    <scope>NUCLEOTIDE SEQUENCE</scope>
    <source>
        <tissue evidence="1">Leaves</tissue>
    </source>
</reference>
<sequence>MNCCAVKCFASGDIPESLPNMLVHLRDLILYGLSFGQEDELRFVLLLVASSPNLKKVKMEVYDSHVFFFSLSKKCFAFSIDELQSNESQTAMNLFDLQDYPYLINLDHLVELEITNFSNMKPGMDHVVFY</sequence>
<evidence type="ECO:0000313" key="1">
    <source>
        <dbReference type="EMBL" id="KAF5755072.1"/>
    </source>
</evidence>